<dbReference type="InterPro" id="IPR041588">
    <property type="entry name" value="Integrase_H2C2"/>
</dbReference>
<dbReference type="FunFam" id="3.30.420.10:FF:000032">
    <property type="entry name" value="Retrovirus-related Pol polyprotein from transposon 297-like Protein"/>
    <property type="match status" value="1"/>
</dbReference>
<dbReference type="Proteomes" id="UP000261540">
    <property type="component" value="Unplaced"/>
</dbReference>
<dbReference type="InterPro" id="IPR043128">
    <property type="entry name" value="Rev_trsase/Diguanyl_cyclase"/>
</dbReference>
<dbReference type="EC" id="3.1.26.4" evidence="2"/>
<evidence type="ECO:0000256" key="1">
    <source>
        <dbReference type="ARBA" id="ARBA00010879"/>
    </source>
</evidence>
<accession>A0A3B3QC10</accession>
<dbReference type="InterPro" id="IPR050951">
    <property type="entry name" value="Retrovirus_Pol_polyprotein"/>
</dbReference>
<dbReference type="GO" id="GO:0015074">
    <property type="term" value="P:DNA integration"/>
    <property type="evidence" value="ECO:0007669"/>
    <property type="project" value="InterPro"/>
</dbReference>
<dbReference type="Gene3D" id="1.10.340.70">
    <property type="match status" value="1"/>
</dbReference>
<dbReference type="Gene3D" id="3.10.20.370">
    <property type="match status" value="1"/>
</dbReference>
<dbReference type="PROSITE" id="PS50994">
    <property type="entry name" value="INTEGRASE"/>
    <property type="match status" value="1"/>
</dbReference>
<dbReference type="Pfam" id="PF17919">
    <property type="entry name" value="RT_RNaseH_2"/>
    <property type="match status" value="1"/>
</dbReference>
<dbReference type="Pfam" id="PF22938">
    <property type="entry name" value="Integrase_p58_C"/>
    <property type="match status" value="1"/>
</dbReference>
<proteinExistence type="inferred from homology"/>
<dbReference type="Pfam" id="PF00078">
    <property type="entry name" value="RVT_1"/>
    <property type="match status" value="1"/>
</dbReference>
<dbReference type="FunFam" id="3.10.20.370:FF:000001">
    <property type="entry name" value="Retrovirus-related Pol polyprotein from transposon 17.6-like protein"/>
    <property type="match status" value="1"/>
</dbReference>
<dbReference type="InterPro" id="IPR000477">
    <property type="entry name" value="RT_dom"/>
</dbReference>
<dbReference type="Pfam" id="PF17921">
    <property type="entry name" value="Integrase_H2C2"/>
    <property type="match status" value="1"/>
</dbReference>
<dbReference type="GO" id="GO:0004523">
    <property type="term" value="F:RNA-DNA hybrid ribonuclease activity"/>
    <property type="evidence" value="ECO:0007669"/>
    <property type="project" value="UniProtKB-EC"/>
</dbReference>
<reference evidence="6" key="1">
    <citation type="submission" date="2025-08" db="UniProtKB">
        <authorList>
            <consortium name="Ensembl"/>
        </authorList>
    </citation>
    <scope>IDENTIFICATION</scope>
</reference>
<name>A0A3B3QC10_9TELE</name>
<dbReference type="InterPro" id="IPR001584">
    <property type="entry name" value="Integrase_cat-core"/>
</dbReference>
<feature type="domain" description="Integrase catalytic" evidence="5">
    <location>
        <begin position="450"/>
        <end position="609"/>
    </location>
</feature>
<dbReference type="STRING" id="1676925.ENSPKIP00000003688"/>
<dbReference type="InterPro" id="IPR043502">
    <property type="entry name" value="DNA/RNA_pol_sf"/>
</dbReference>
<evidence type="ECO:0000313" key="7">
    <source>
        <dbReference type="Proteomes" id="UP000261540"/>
    </source>
</evidence>
<dbReference type="PANTHER" id="PTHR37984">
    <property type="entry name" value="PROTEIN CBG26694"/>
    <property type="match status" value="1"/>
</dbReference>
<keyword evidence="7" id="KW-1185">Reference proteome</keyword>
<reference evidence="6" key="2">
    <citation type="submission" date="2025-09" db="UniProtKB">
        <authorList>
            <consortium name="Ensembl"/>
        </authorList>
    </citation>
    <scope>IDENTIFICATION</scope>
</reference>
<protein>
    <recommendedName>
        <fullName evidence="4">Gypsy retrotransposon integrase-like protein 1</fullName>
        <ecNumber evidence="2">3.1.26.4</ecNumber>
    </recommendedName>
</protein>
<dbReference type="Pfam" id="PF00665">
    <property type="entry name" value="rve"/>
    <property type="match status" value="1"/>
</dbReference>
<dbReference type="PANTHER" id="PTHR37984:SF5">
    <property type="entry name" value="PROTEIN NYNRIN-LIKE"/>
    <property type="match status" value="1"/>
</dbReference>
<dbReference type="GO" id="GO:0003676">
    <property type="term" value="F:nucleic acid binding"/>
    <property type="evidence" value="ECO:0007669"/>
    <property type="project" value="InterPro"/>
</dbReference>
<evidence type="ECO:0000256" key="4">
    <source>
        <dbReference type="ARBA" id="ARBA00039658"/>
    </source>
</evidence>
<evidence type="ECO:0000259" key="5">
    <source>
        <dbReference type="PROSITE" id="PS50994"/>
    </source>
</evidence>
<dbReference type="GeneTree" id="ENSGT01100000263500"/>
<dbReference type="InterPro" id="IPR054465">
    <property type="entry name" value="Integrase_p58-like_C"/>
</dbReference>
<dbReference type="InterPro" id="IPR036397">
    <property type="entry name" value="RNaseH_sf"/>
</dbReference>
<sequence>MDLVLADLQWSTCLVYLDDIIVFGRSFEEHLQRLDEVLGKLQGATLKVKPAKCDLFAKQVHYLGHVISDEGIRADPAKIKVVQEWPVPRNQTEVRSFVGLASYYRRFIKGFAEIARPLHQLTEKGRRFKWSPDCDRAFLTLKACLITSPVLAYPDPGKTFVLDTDASDVGIGAVLSQETEGGERVVAYASRALTKAERRYATTKKELLSMVTFMKHFRHYLLGREFVLRTDHNSLRWLNSFQGLEGQLARWMEQLASLHYKIVHRAGRLHVNADVLSRLPSFGDQVGDPQVCVLQTAAQKPEEVNNVDELREAQQGDSDIQLIISLKQGGVSQAEAVKHACLKRYLPVWDELVVRDGALVRQVGDLQGVSGEPLAQLVVPGNMVPRILYWLHNTMTGGHLGIQKVQAKVRERFFWPGWSGDVRRWCRECRECASRKETGVSARAPLVSTVTARPYERVALDILGPLPETERGKKYILVIGDYFSKWTEAFPLVNQEAVTVAKVLVEEWVCRYGCPRSLHSDQGRNFESLVFQELCQLLEINKTRTSPYSPQSDGLVERFNRTLATMLSLFVNHNQSNWDILLPFVMMAYRSSVHASTGFTPYKVLFAREMVLPVDVMLNLDHGERLKPMSEYVSSVSQTLATVVEAVKKHQSEASHRQKRCYDFRAQPQFYSVGELVWMRDKARRRGVCPKLQRRFKGPFKVKERISEVLYRVCLEKGGGDTIVHVNRLKPCVPSSFEVSSSPRGPGAVWKEWRRRGKGATGPPEVHSPASWIYLQSGTPQGGVSEERSVKAPAAGFQLEDPGATEDTAASSCVVEPGSEVWEESAVQVGFSGPTAVTVQGTLADTGGGPQPQRWQLRRERRLPAWTKDYDMQ</sequence>
<organism evidence="6 7">
    <name type="scientific">Paramormyrops kingsleyae</name>
    <dbReference type="NCBI Taxonomy" id="1676925"/>
    <lineage>
        <taxon>Eukaryota</taxon>
        <taxon>Metazoa</taxon>
        <taxon>Chordata</taxon>
        <taxon>Craniata</taxon>
        <taxon>Vertebrata</taxon>
        <taxon>Euteleostomi</taxon>
        <taxon>Actinopterygii</taxon>
        <taxon>Neopterygii</taxon>
        <taxon>Teleostei</taxon>
        <taxon>Osteoglossocephala</taxon>
        <taxon>Osteoglossomorpha</taxon>
        <taxon>Osteoglossiformes</taxon>
        <taxon>Mormyridae</taxon>
        <taxon>Paramormyrops</taxon>
    </lineage>
</organism>
<dbReference type="Gene3D" id="3.30.420.10">
    <property type="entry name" value="Ribonuclease H-like superfamily/Ribonuclease H"/>
    <property type="match status" value="1"/>
</dbReference>
<dbReference type="CDD" id="cd09274">
    <property type="entry name" value="RNase_HI_RT_Ty3"/>
    <property type="match status" value="1"/>
</dbReference>
<dbReference type="InterPro" id="IPR041577">
    <property type="entry name" value="RT_RNaseH_2"/>
</dbReference>
<dbReference type="InterPro" id="IPR012337">
    <property type="entry name" value="RNaseH-like_sf"/>
</dbReference>
<dbReference type="FunFam" id="1.10.340.70:FF:000001">
    <property type="entry name" value="Retrovirus-related Pol polyprotein from transposon gypsy-like Protein"/>
    <property type="match status" value="1"/>
</dbReference>
<evidence type="ECO:0000256" key="3">
    <source>
        <dbReference type="ARBA" id="ARBA00023268"/>
    </source>
</evidence>
<dbReference type="SUPFAM" id="SSF53098">
    <property type="entry name" value="Ribonuclease H-like"/>
    <property type="match status" value="1"/>
</dbReference>
<dbReference type="FunFam" id="3.30.70.270:FF:000020">
    <property type="entry name" value="Transposon Tf2-6 polyprotein-like Protein"/>
    <property type="match status" value="1"/>
</dbReference>
<dbReference type="AlphaFoldDB" id="A0A3B3QC10"/>
<comment type="similarity">
    <text evidence="1">Belongs to the beta type-B retroviral polymerase family. HERV class-II K(HML-2) pol subfamily.</text>
</comment>
<dbReference type="Gene3D" id="3.30.70.270">
    <property type="match status" value="2"/>
</dbReference>
<keyword evidence="3" id="KW-0511">Multifunctional enzyme</keyword>
<dbReference type="SUPFAM" id="SSF56672">
    <property type="entry name" value="DNA/RNA polymerases"/>
    <property type="match status" value="1"/>
</dbReference>
<dbReference type="FunFam" id="3.30.70.270:FF:000003">
    <property type="entry name" value="Transposon Ty3-G Gag-Pol polyprotein"/>
    <property type="match status" value="1"/>
</dbReference>
<evidence type="ECO:0000313" key="6">
    <source>
        <dbReference type="Ensembl" id="ENSPKIP00000003688.1"/>
    </source>
</evidence>
<dbReference type="Ensembl" id="ENSPKIT00000027653.1">
    <property type="protein sequence ID" value="ENSPKIP00000003688.1"/>
    <property type="gene ID" value="ENSPKIG00000021090.1"/>
</dbReference>
<evidence type="ECO:0000256" key="2">
    <source>
        <dbReference type="ARBA" id="ARBA00012180"/>
    </source>
</evidence>